<dbReference type="PANTHER" id="PTHR43308:SF5">
    <property type="entry name" value="S-LAYER PROTEIN _ PEPTIDOGLYCAN ENDO-BETA-N-ACETYLGLUCOSAMINIDASE"/>
    <property type="match status" value="1"/>
</dbReference>
<reference evidence="3" key="1">
    <citation type="submission" date="2020-03" db="EMBL/GenBank/DDBJ databases">
        <title>Draft sequencing of Paenibacilllus sp. S3N08.</title>
        <authorList>
            <person name="Kim D.-U."/>
        </authorList>
    </citation>
    <scope>NUCLEOTIDE SEQUENCE</scope>
    <source>
        <strain evidence="3">S3N08</strain>
    </source>
</reference>
<keyword evidence="4" id="KW-1185">Reference proteome</keyword>
<feature type="chain" id="PRO_5046364061" evidence="1">
    <location>
        <begin position="29"/>
        <end position="365"/>
    </location>
</feature>
<dbReference type="InterPro" id="IPR051465">
    <property type="entry name" value="Cell_Envelope_Struct_Comp"/>
</dbReference>
<proteinExistence type="predicted"/>
<name>A0ABX0JDL6_9BACL</name>
<dbReference type="PANTHER" id="PTHR43308">
    <property type="entry name" value="OUTER MEMBRANE PROTEIN ALPHA-RELATED"/>
    <property type="match status" value="1"/>
</dbReference>
<accession>A0ABX0JDL6</accession>
<organism evidence="3 4">
    <name type="scientific">Paenibacillus agricola</name>
    <dbReference type="NCBI Taxonomy" id="2716264"/>
    <lineage>
        <taxon>Bacteria</taxon>
        <taxon>Bacillati</taxon>
        <taxon>Bacillota</taxon>
        <taxon>Bacilli</taxon>
        <taxon>Bacillales</taxon>
        <taxon>Paenibacillaceae</taxon>
        <taxon>Paenibacillus</taxon>
    </lineage>
</organism>
<dbReference type="Pfam" id="PF00395">
    <property type="entry name" value="SLH"/>
    <property type="match status" value="1"/>
</dbReference>
<dbReference type="RefSeq" id="WP_166153645.1">
    <property type="nucleotide sequence ID" value="NZ_JAAOIW010000011.1"/>
</dbReference>
<evidence type="ECO:0000259" key="2">
    <source>
        <dbReference type="PROSITE" id="PS51272"/>
    </source>
</evidence>
<dbReference type="InterPro" id="IPR001119">
    <property type="entry name" value="SLH_dom"/>
</dbReference>
<evidence type="ECO:0000313" key="4">
    <source>
        <dbReference type="Proteomes" id="UP001165962"/>
    </source>
</evidence>
<feature type="signal peptide" evidence="1">
    <location>
        <begin position="1"/>
        <end position="28"/>
    </location>
</feature>
<dbReference type="EMBL" id="JAAOIW010000011">
    <property type="protein sequence ID" value="NHN33349.1"/>
    <property type="molecule type" value="Genomic_DNA"/>
</dbReference>
<sequence length="365" mass="40692">MKKITKVALSISLLSGILMSTLEQQSNANGENILTDITQHWAESTIKAAIQKGYVDGYEDSSFKPDANITRAEFVKMLSVATDKVADITGGVWYGKYVDGLTKLNIVRDKEFDSYTKPITRLEMAKVSLRAIRPDLQDVSYNDYSDKEYIFDAVSRGLIQGLDKGDLNLEGVTTRAQAVTIIERVLTAAKNGKLEVDYRAMQTAEVSLRNTNAFTMFGYKTIGFPFTLPLTDMLKATVNSVIIIDGDDVNSPYYDVLDGLVYGPTEIKTAKGQYAFVYNMDLEISPNLVNSIVLGDHFDMLKGFQAHTKNSLYGMTKNMAGTTINTNLTFMLEKERIDVMVKEDNLIAMLIVNGKSLDYFVKKTR</sequence>
<comment type="caution">
    <text evidence="3">The sequence shown here is derived from an EMBL/GenBank/DDBJ whole genome shotgun (WGS) entry which is preliminary data.</text>
</comment>
<evidence type="ECO:0000256" key="1">
    <source>
        <dbReference type="SAM" id="SignalP"/>
    </source>
</evidence>
<protein>
    <submittedName>
        <fullName evidence="3">S-layer homology domain-containing protein</fullName>
    </submittedName>
</protein>
<dbReference type="PROSITE" id="PS51272">
    <property type="entry name" value="SLH"/>
    <property type="match status" value="1"/>
</dbReference>
<keyword evidence="1" id="KW-0732">Signal</keyword>
<evidence type="ECO:0000313" key="3">
    <source>
        <dbReference type="EMBL" id="NHN33349.1"/>
    </source>
</evidence>
<gene>
    <name evidence="3" type="ORF">G9U52_26410</name>
</gene>
<feature type="domain" description="SLH" evidence="2">
    <location>
        <begin position="29"/>
        <end position="92"/>
    </location>
</feature>
<dbReference type="Proteomes" id="UP001165962">
    <property type="component" value="Unassembled WGS sequence"/>
</dbReference>